<dbReference type="InterPro" id="IPR049301">
    <property type="entry name" value="Capsid_Gp10A/Gp10B-like_dom"/>
</dbReference>
<feature type="domain" description="Capsid Gp10A/Gp10B-like" evidence="1">
    <location>
        <begin position="60"/>
        <end position="323"/>
    </location>
</feature>
<sequence>MPNVTIANPMANNGVATTDAQKLALALKVFSGETLTAFERTSVTNGRVLERNIEHGKSAQFPVFGRTTAHYLKAGQSLDDLRTNINQSERTIVLDGLLTADTLIFDLDEFIAHYDFRSPYAAELGNALAISHDASVIAEIAKEALNDKENVAGNGKGGVIKSKLDTGVVGINKATGLAIYDILLQAKAQMSKNYIPTAERYAYVDPEYHAALASALEFLNHDYGASGNILEGNVIRLAGFDIVECPHLTRGGDDNSNVIQGAGHEFPSEYKDKHPIVICHKTSTGVLRLKDLSMENARRPEFQADQFIAKMAVGIGGLRPESSFLGIVENAG</sequence>
<comment type="caution">
    <text evidence="2">The sequence shown here is derived from an EMBL/GenBank/DDBJ whole genome shotgun (WGS) entry which is preliminary data.</text>
</comment>
<protein>
    <recommendedName>
        <fullName evidence="1">Capsid Gp10A/Gp10B-like domain-containing protein</fullName>
    </recommendedName>
</protein>
<proteinExistence type="predicted"/>
<dbReference type="Pfam" id="PF21703">
    <property type="entry name" value="Gp10A-like"/>
    <property type="match status" value="1"/>
</dbReference>
<accession>A0A943I2A0</accession>
<evidence type="ECO:0000313" key="3">
    <source>
        <dbReference type="Proteomes" id="UP000754226"/>
    </source>
</evidence>
<organism evidence="2 3">
    <name type="scientific">Acidaminococcus intestini</name>
    <dbReference type="NCBI Taxonomy" id="187327"/>
    <lineage>
        <taxon>Bacteria</taxon>
        <taxon>Bacillati</taxon>
        <taxon>Bacillota</taxon>
        <taxon>Negativicutes</taxon>
        <taxon>Acidaminococcales</taxon>
        <taxon>Acidaminococcaceae</taxon>
        <taxon>Acidaminococcus</taxon>
    </lineage>
</organism>
<dbReference type="AlphaFoldDB" id="A0A943I2A0"/>
<dbReference type="EMBL" id="JAGZCZ010000005">
    <property type="protein sequence ID" value="MBS5519649.1"/>
    <property type="molecule type" value="Genomic_DNA"/>
</dbReference>
<reference evidence="2" key="1">
    <citation type="submission" date="2021-02" db="EMBL/GenBank/DDBJ databases">
        <title>Infant gut strain persistence is associated with maternal origin, phylogeny, and functional potential including surface adhesion and iron acquisition.</title>
        <authorList>
            <person name="Lou Y.C."/>
        </authorList>
    </citation>
    <scope>NUCLEOTIDE SEQUENCE</scope>
    <source>
        <strain evidence="2">L3_106_000M1_dasL3_106_000M1_concoct_15</strain>
    </source>
</reference>
<name>A0A943I2A0_9FIRM</name>
<dbReference type="Proteomes" id="UP000754226">
    <property type="component" value="Unassembled WGS sequence"/>
</dbReference>
<evidence type="ECO:0000313" key="2">
    <source>
        <dbReference type="EMBL" id="MBS5519649.1"/>
    </source>
</evidence>
<evidence type="ECO:0000259" key="1">
    <source>
        <dbReference type="Pfam" id="PF21703"/>
    </source>
</evidence>
<gene>
    <name evidence="2" type="ORF">KHX13_04870</name>
</gene>